<dbReference type="GO" id="GO:0003677">
    <property type="term" value="F:DNA binding"/>
    <property type="evidence" value="ECO:0007669"/>
    <property type="project" value="InterPro"/>
</dbReference>
<evidence type="ECO:0000256" key="3">
    <source>
        <dbReference type="ARBA" id="ARBA00023082"/>
    </source>
</evidence>
<gene>
    <name evidence="7" type="ORF">ALP65_00418</name>
</gene>
<dbReference type="FunFam" id="1.10.10.10:FF:000427">
    <property type="entry name" value="RNA polymerase sigma factor"/>
    <property type="match status" value="1"/>
</dbReference>
<dbReference type="Pfam" id="PF04542">
    <property type="entry name" value="Sigma70_r2"/>
    <property type="match status" value="1"/>
</dbReference>
<evidence type="ECO:0000256" key="1">
    <source>
        <dbReference type="ARBA" id="ARBA00010641"/>
    </source>
</evidence>
<organism evidence="7 8">
    <name type="scientific">Pseudomonas aeruginosa</name>
    <dbReference type="NCBI Taxonomy" id="287"/>
    <lineage>
        <taxon>Bacteria</taxon>
        <taxon>Pseudomonadati</taxon>
        <taxon>Pseudomonadota</taxon>
        <taxon>Gammaproteobacteria</taxon>
        <taxon>Pseudomonadales</taxon>
        <taxon>Pseudomonadaceae</taxon>
        <taxon>Pseudomonas</taxon>
    </lineage>
</organism>
<dbReference type="Gene3D" id="1.10.1740.10">
    <property type="match status" value="1"/>
</dbReference>
<feature type="domain" description="RNA polymerase sigma factor 70 region 4 type 2" evidence="6">
    <location>
        <begin position="111"/>
        <end position="163"/>
    </location>
</feature>
<dbReference type="Proteomes" id="UP000270834">
    <property type="component" value="Unassembled WGS sequence"/>
</dbReference>
<reference evidence="7 8" key="1">
    <citation type="submission" date="2018-08" db="EMBL/GenBank/DDBJ databases">
        <title>Recombination of ecologically and evolutionarily significant loci maintains genetic cohesion in the Pseudomonas syringae species complex.</title>
        <authorList>
            <person name="Dillon M."/>
            <person name="Thakur S."/>
            <person name="Almeida R.N.D."/>
            <person name="Weir B.S."/>
            <person name="Guttman D.S."/>
        </authorList>
    </citation>
    <scope>NUCLEOTIDE SEQUENCE [LARGE SCALE GENOMIC DNA]</scope>
    <source>
        <strain evidence="7 8">ICMP 7846</strain>
    </source>
</reference>
<dbReference type="EMBL" id="RBSQ01000277">
    <property type="protein sequence ID" value="RMS61462.1"/>
    <property type="molecule type" value="Genomic_DNA"/>
</dbReference>
<dbReference type="SUPFAM" id="SSF88946">
    <property type="entry name" value="Sigma2 domain of RNA polymerase sigma factors"/>
    <property type="match status" value="1"/>
</dbReference>
<dbReference type="GO" id="GO:0006352">
    <property type="term" value="P:DNA-templated transcription initiation"/>
    <property type="evidence" value="ECO:0007669"/>
    <property type="project" value="InterPro"/>
</dbReference>
<dbReference type="PANTHER" id="PTHR43133">
    <property type="entry name" value="RNA POLYMERASE ECF-TYPE SIGMA FACTO"/>
    <property type="match status" value="1"/>
</dbReference>
<evidence type="ECO:0000259" key="5">
    <source>
        <dbReference type="Pfam" id="PF04542"/>
    </source>
</evidence>
<comment type="similarity">
    <text evidence="1">Belongs to the sigma-70 factor family. ECF subfamily.</text>
</comment>
<dbReference type="NCBIfam" id="NF009180">
    <property type="entry name" value="PRK12528.1"/>
    <property type="match status" value="1"/>
</dbReference>
<proteinExistence type="inferred from homology"/>
<sequence length="169" mass="18973">MSSADLAHAAALHTLYSDHHHWLTGWLRRRLGCPQNAADLAQDTFVKVLVSRQAARIDEPRAFLTTIARRLMYDGWRRQDLERAYLESLAGLPEALAPSAEEQAQVVETLLRLERMLAGLSSKARAAFIHSQIGGLTYVEIAGLLEVSVSRIHQYMVEGFKQCYQVLAE</sequence>
<dbReference type="InterPro" id="IPR013325">
    <property type="entry name" value="RNA_pol_sigma_r2"/>
</dbReference>
<feature type="domain" description="RNA polymerase sigma-70 region 2" evidence="5">
    <location>
        <begin position="15"/>
        <end position="80"/>
    </location>
</feature>
<dbReference type="NCBIfam" id="TIGR02937">
    <property type="entry name" value="sigma70-ECF"/>
    <property type="match status" value="1"/>
</dbReference>
<dbReference type="PANTHER" id="PTHR43133:SF63">
    <property type="entry name" value="RNA POLYMERASE SIGMA FACTOR FECI-RELATED"/>
    <property type="match status" value="1"/>
</dbReference>
<dbReference type="InterPro" id="IPR039425">
    <property type="entry name" value="RNA_pol_sigma-70-like"/>
</dbReference>
<dbReference type="FunFam" id="1.10.1740.10:FF:000009">
    <property type="entry name" value="RNA polymerase sigma factor"/>
    <property type="match status" value="1"/>
</dbReference>
<dbReference type="Gene3D" id="1.10.10.10">
    <property type="entry name" value="Winged helix-like DNA-binding domain superfamily/Winged helix DNA-binding domain"/>
    <property type="match status" value="1"/>
</dbReference>
<dbReference type="InterPro" id="IPR013249">
    <property type="entry name" value="RNA_pol_sigma70_r4_t2"/>
</dbReference>
<dbReference type="InterPro" id="IPR036388">
    <property type="entry name" value="WH-like_DNA-bd_sf"/>
</dbReference>
<evidence type="ECO:0000256" key="2">
    <source>
        <dbReference type="ARBA" id="ARBA00023015"/>
    </source>
</evidence>
<keyword evidence="3" id="KW-0731">Sigma factor</keyword>
<dbReference type="InterPro" id="IPR014284">
    <property type="entry name" value="RNA_pol_sigma-70_dom"/>
</dbReference>
<name>A0A3M5EGP4_PSEAI</name>
<evidence type="ECO:0000313" key="7">
    <source>
        <dbReference type="EMBL" id="RMS61462.1"/>
    </source>
</evidence>
<evidence type="ECO:0000313" key="8">
    <source>
        <dbReference type="Proteomes" id="UP000270834"/>
    </source>
</evidence>
<dbReference type="InterPro" id="IPR013324">
    <property type="entry name" value="RNA_pol_sigma_r3/r4-like"/>
</dbReference>
<evidence type="ECO:0000256" key="4">
    <source>
        <dbReference type="ARBA" id="ARBA00023163"/>
    </source>
</evidence>
<dbReference type="GO" id="GO:0016987">
    <property type="term" value="F:sigma factor activity"/>
    <property type="evidence" value="ECO:0007669"/>
    <property type="project" value="UniProtKB-KW"/>
</dbReference>
<keyword evidence="4" id="KW-0804">Transcription</keyword>
<accession>A0A3M5EGP4</accession>
<dbReference type="InterPro" id="IPR007627">
    <property type="entry name" value="RNA_pol_sigma70_r2"/>
</dbReference>
<comment type="caution">
    <text evidence="7">The sequence shown here is derived from an EMBL/GenBank/DDBJ whole genome shotgun (WGS) entry which is preliminary data.</text>
</comment>
<evidence type="ECO:0000259" key="6">
    <source>
        <dbReference type="Pfam" id="PF08281"/>
    </source>
</evidence>
<keyword evidence="2" id="KW-0805">Transcription regulation</keyword>
<dbReference type="Pfam" id="PF08281">
    <property type="entry name" value="Sigma70_r4_2"/>
    <property type="match status" value="1"/>
</dbReference>
<protein>
    <recommendedName>
        <fullName evidence="9">RNA polymerase subunit sigma</fullName>
    </recommendedName>
</protein>
<dbReference type="AlphaFoldDB" id="A0A3M5EGP4"/>
<dbReference type="SUPFAM" id="SSF88659">
    <property type="entry name" value="Sigma3 and sigma4 domains of RNA polymerase sigma factors"/>
    <property type="match status" value="1"/>
</dbReference>
<evidence type="ECO:0008006" key="9">
    <source>
        <dbReference type="Google" id="ProtNLM"/>
    </source>
</evidence>